<comment type="caution">
    <text evidence="1">The sequence shown here is derived from an EMBL/GenBank/DDBJ whole genome shotgun (WGS) entry which is preliminary data.</text>
</comment>
<reference evidence="1 2" key="1">
    <citation type="submission" date="2023-08" db="EMBL/GenBank/DDBJ databases">
        <title>Draft genome sequence of Algoriphagus confluentis.</title>
        <authorList>
            <person name="Takatani N."/>
            <person name="Hosokawa M."/>
            <person name="Sawabe T."/>
        </authorList>
    </citation>
    <scope>NUCLEOTIDE SEQUENCE [LARGE SCALE GENOMIC DNA]</scope>
    <source>
        <strain evidence="1 2">NBRC 111222</strain>
    </source>
</reference>
<name>A0ABQ6PSR3_9BACT</name>
<organism evidence="1 2">
    <name type="scientific">Algoriphagus confluentis</name>
    <dbReference type="NCBI Taxonomy" id="1697556"/>
    <lineage>
        <taxon>Bacteria</taxon>
        <taxon>Pseudomonadati</taxon>
        <taxon>Bacteroidota</taxon>
        <taxon>Cytophagia</taxon>
        <taxon>Cytophagales</taxon>
        <taxon>Cyclobacteriaceae</taxon>
        <taxon>Algoriphagus</taxon>
    </lineage>
</organism>
<keyword evidence="2" id="KW-1185">Reference proteome</keyword>
<accession>A0ABQ6PSR3</accession>
<evidence type="ECO:0000313" key="1">
    <source>
        <dbReference type="EMBL" id="GMQ30676.1"/>
    </source>
</evidence>
<dbReference type="Proteomes" id="UP001338309">
    <property type="component" value="Unassembled WGS sequence"/>
</dbReference>
<protein>
    <submittedName>
        <fullName evidence="1">Uncharacterized protein</fullName>
    </submittedName>
</protein>
<dbReference type="EMBL" id="BTPD01000011">
    <property type="protein sequence ID" value="GMQ30676.1"/>
    <property type="molecule type" value="Genomic_DNA"/>
</dbReference>
<evidence type="ECO:0000313" key="2">
    <source>
        <dbReference type="Proteomes" id="UP001338309"/>
    </source>
</evidence>
<gene>
    <name evidence="1" type="ORF">Aconfl_33190</name>
</gene>
<proteinExistence type="predicted"/>
<sequence length="97" mass="11336">MISLIFNSKPEFVTLLSIPYYVVNNIPQANGGHEVHKEKYLFPQKSPGLRLTYGMCHSRNFSKENLSKKQRMQFLQPGLPHDLIHTLRSKNTHKRIF</sequence>